<dbReference type="Pfam" id="PF22212">
    <property type="entry name" value="CPV_RdRP_pol_dom"/>
    <property type="match status" value="1"/>
</dbReference>
<dbReference type="AlphaFoldDB" id="A0AAV6TLM2"/>
<dbReference type="Gene3D" id="3.90.1850.10">
    <property type="entry name" value="RNA-directed RNA polymerase lambda-3"/>
    <property type="match status" value="1"/>
</dbReference>
<organism evidence="2 3">
    <name type="scientific">Oedothorax gibbosus</name>
    <dbReference type="NCBI Taxonomy" id="931172"/>
    <lineage>
        <taxon>Eukaryota</taxon>
        <taxon>Metazoa</taxon>
        <taxon>Ecdysozoa</taxon>
        <taxon>Arthropoda</taxon>
        <taxon>Chelicerata</taxon>
        <taxon>Arachnida</taxon>
        <taxon>Araneae</taxon>
        <taxon>Araneomorphae</taxon>
        <taxon>Entelegynae</taxon>
        <taxon>Araneoidea</taxon>
        <taxon>Linyphiidae</taxon>
        <taxon>Erigoninae</taxon>
        <taxon>Oedothorax</taxon>
    </lineage>
</organism>
<dbReference type="EMBL" id="JAFNEN010002681">
    <property type="protein sequence ID" value="KAG8172466.1"/>
    <property type="molecule type" value="Genomic_DNA"/>
</dbReference>
<keyword evidence="1" id="KW-0732">Signal</keyword>
<dbReference type="Proteomes" id="UP000827092">
    <property type="component" value="Unassembled WGS sequence"/>
</dbReference>
<gene>
    <name evidence="2" type="ORF">JTE90_014344</name>
</gene>
<keyword evidence="3" id="KW-1185">Reference proteome</keyword>
<comment type="caution">
    <text evidence="2">The sequence shown here is derived from an EMBL/GenBank/DDBJ whole genome shotgun (WGS) entry which is preliminary data.</text>
</comment>
<evidence type="ECO:0000313" key="2">
    <source>
        <dbReference type="EMBL" id="KAG8172466.1"/>
    </source>
</evidence>
<dbReference type="InterPro" id="IPR043502">
    <property type="entry name" value="DNA/RNA_pol_sf"/>
</dbReference>
<accession>A0AAV6TLM2</accession>
<name>A0AAV6TLM2_9ARAC</name>
<evidence type="ECO:0000256" key="1">
    <source>
        <dbReference type="SAM" id="SignalP"/>
    </source>
</evidence>
<reference evidence="2 3" key="1">
    <citation type="journal article" date="2022" name="Nat. Ecol. Evol.">
        <title>A masculinizing supergene underlies an exaggerated male reproductive morph in a spider.</title>
        <authorList>
            <person name="Hendrickx F."/>
            <person name="De Corte Z."/>
            <person name="Sonet G."/>
            <person name="Van Belleghem S.M."/>
            <person name="Kostlbacher S."/>
            <person name="Vangestel C."/>
        </authorList>
    </citation>
    <scope>NUCLEOTIDE SEQUENCE [LARGE SCALE GENOMIC DNA]</scope>
    <source>
        <strain evidence="2">W744_W776</strain>
    </source>
</reference>
<proteinExistence type="predicted"/>
<protein>
    <submittedName>
        <fullName evidence="2">Uncharacterized protein</fullName>
    </submittedName>
</protein>
<feature type="chain" id="PRO_5043888116" evidence="1">
    <location>
        <begin position="28"/>
        <end position="1073"/>
    </location>
</feature>
<dbReference type="GO" id="GO:0071897">
    <property type="term" value="P:DNA biosynthetic process"/>
    <property type="evidence" value="ECO:0007669"/>
    <property type="project" value="UniProtKB-ARBA"/>
</dbReference>
<dbReference type="SUPFAM" id="SSF56672">
    <property type="entry name" value="DNA/RNA polymerases"/>
    <property type="match status" value="1"/>
</dbReference>
<evidence type="ECO:0000313" key="3">
    <source>
        <dbReference type="Proteomes" id="UP000827092"/>
    </source>
</evidence>
<sequence>MNGPSVSSYLPVFMLLCHIFDVQYSAGLPRWAIYTALNWNIALINSGFWFDNLLRDKSFGDELGLWLNANLIKDITLKKPQSYGMKPIQKVHPEVNYDTIPESKFPEVNRIISIIISKLRKISNPLCLLYLLNDVIALNNCPLYLITDIYAEQERSARMIHNNGTYNNYVVTQEIVKGDYTIPYRYRCTSFTAELEEHLQEIVTKGVKDMIDAQKFKNLTYDYMELLTSKSQGDRVIANEANVSTTSRFLAMLLNHDWLTSQSKFLDEIKKPTISSNRSQLYRRTRMVAAVNNAKQYFFMIIRLVIEATGKHDKTYGLAKQTGGFKDVASLMENSSSEYTMNFNGDIAGFDSSWSTTLMRFVVYKIIIILQDLLTSNDITEFGPFRWEAAHILGQDDKTSIDINPITAMCLYASESILSSNVLLRSLADASLQLGINVILSSGGFHTSGINTITNGALTQLSIKHSGFEAEREECVGDDINVRFKLKDDSDVNLAKKKIDDAFTKVYAHFGFTIESNTFCYKTEFLQEVAYHGRLAFKIQRVGIYSDERHDNRALPGPRLLDVYRESFAELQRRGKNECEAKMWLYFILLSRTNILISSEPLNIRTEMKDKPKQSPQSNKRIANVNCPIVISDCLCLPPVDHDCSFPCFKDGATYYSIHGITKISDLLETTLLTHPYILGDDTAHADHMNSFQRMFNQFADHENCYTTTFRNLIPSTKPEEFLNLTCPDFPKSLITPPCYQDPRNFSVKQGFKEISKYNDIDRTQFVRIDTTPGKKTIEGKQRYLHNFNIQDFFNYVIRLKIGELETDEDGYSTIHLHNDAPPTAKFIKWTLDRVNTQSREPISRLWTDIFRPYASSESHTCQERNTHSDVTNTEIKTNSTMFSHCSPGIQMLTKVMNYYPYFPFREKRNVIWVKMNGPSVSSYLPVFMLLCHIFDVQYSAGLPRWAIYTALNWNIALINSGFWFDNLLRDKSFGDELGLWLNANLIKDITLKKPQSYGMKPIQKVHPEVNYDTIPESKFPEVNRIISIIISKLRKISNPLCLLYLLNDVIALNNCPLYLITDIYAEQERSLA</sequence>
<feature type="signal peptide" evidence="1">
    <location>
        <begin position="1"/>
        <end position="27"/>
    </location>
</feature>